<dbReference type="EMBL" id="AP024927">
    <property type="protein sequence ID" value="BCZ87996.1"/>
    <property type="molecule type" value="Genomic_DNA"/>
</dbReference>
<sequence length="173" mass="18790">MRASAMGIFGLVLLGVAWAAGYVVSGEVAYQARAPLGAFGGVNPTLKGRVEFDPASGRLQGRVCVDLAAWDSKEPLRDRHTREMFEVDRFPEACLTLKGYEAAKGLVLGELDLHGVRREVAVPVRYRLEGGRLVFSAEFPLSLADFQLKAPSFMGMRVQDRVVVKVQGQGVAP</sequence>
<feature type="domain" description="Lipid/polyisoprenoid-binding YceI-like" evidence="1">
    <location>
        <begin position="21"/>
        <end position="171"/>
    </location>
</feature>
<keyword evidence="2" id="KW-0614">Plasmid</keyword>
<dbReference type="Pfam" id="PF04264">
    <property type="entry name" value="YceI"/>
    <property type="match status" value="1"/>
</dbReference>
<name>A0AAD1NZ48_THETH</name>
<dbReference type="SMART" id="SM00867">
    <property type="entry name" value="YceI"/>
    <property type="match status" value="1"/>
</dbReference>
<organism evidence="2 3">
    <name type="scientific">Thermus thermophilus</name>
    <dbReference type="NCBI Taxonomy" id="274"/>
    <lineage>
        <taxon>Bacteria</taxon>
        <taxon>Thermotogati</taxon>
        <taxon>Deinococcota</taxon>
        <taxon>Deinococci</taxon>
        <taxon>Thermales</taxon>
        <taxon>Thermaceae</taxon>
        <taxon>Thermus</taxon>
    </lineage>
</organism>
<accession>A0AAD1NZ48</accession>
<dbReference type="PANTHER" id="PTHR34406:SF1">
    <property type="entry name" value="PROTEIN YCEI"/>
    <property type="match status" value="1"/>
</dbReference>
<dbReference type="AlphaFoldDB" id="A0AAD1NZ48"/>
<geneLocation type="plasmid" evidence="2 3">
    <name>pAA1-1b</name>
</geneLocation>
<evidence type="ECO:0000259" key="1">
    <source>
        <dbReference type="SMART" id="SM00867"/>
    </source>
</evidence>
<dbReference type="InterPro" id="IPR007372">
    <property type="entry name" value="Lipid/polyisoprenoid-bd_YceI"/>
</dbReference>
<reference evidence="2" key="1">
    <citation type="submission" date="2021-07" db="EMBL/GenBank/DDBJ databases">
        <title>Complete genome sequences of four Thermus thermophilus strains isolated from Arima Hot Spring in Japan.</title>
        <authorList>
            <person name="Tomariguchi N."/>
            <person name="Ueno Y."/>
            <person name="Miyazaki K."/>
        </authorList>
    </citation>
    <scope>NUCLEOTIDE SEQUENCE</scope>
    <source>
        <strain evidence="2">AA1-1</strain>
        <plasmid evidence="2">pAA1-1b</plasmid>
    </source>
</reference>
<dbReference type="Proteomes" id="UP000825379">
    <property type="component" value="Plasmid pAA1-1b"/>
</dbReference>
<gene>
    <name evidence="2" type="ORF">TthAA11_21780</name>
</gene>
<dbReference type="PANTHER" id="PTHR34406">
    <property type="entry name" value="PROTEIN YCEI"/>
    <property type="match status" value="1"/>
</dbReference>
<evidence type="ECO:0000313" key="3">
    <source>
        <dbReference type="Proteomes" id="UP000825379"/>
    </source>
</evidence>
<dbReference type="SUPFAM" id="SSF101874">
    <property type="entry name" value="YceI-like"/>
    <property type="match status" value="1"/>
</dbReference>
<evidence type="ECO:0000313" key="2">
    <source>
        <dbReference type="EMBL" id="BCZ87996.1"/>
    </source>
</evidence>
<protein>
    <recommendedName>
        <fullName evidence="1">Lipid/polyisoprenoid-binding YceI-like domain-containing protein</fullName>
    </recommendedName>
</protein>
<dbReference type="InterPro" id="IPR036761">
    <property type="entry name" value="TTHA0802/YceI-like_sf"/>
</dbReference>
<proteinExistence type="predicted"/>
<dbReference type="Gene3D" id="2.40.128.110">
    <property type="entry name" value="Lipid/polyisoprenoid-binding, YceI-like"/>
    <property type="match status" value="1"/>
</dbReference>
<dbReference type="RefSeq" id="WP_223969375.1">
    <property type="nucleotide sequence ID" value="NZ_AP024927.1"/>
</dbReference>